<evidence type="ECO:0000313" key="2">
    <source>
        <dbReference type="Proteomes" id="UP001620520"/>
    </source>
</evidence>
<name>A0ABW8N3R5_9MICC</name>
<keyword evidence="2" id="KW-1185">Reference proteome</keyword>
<dbReference type="Gene3D" id="2.130.10.10">
    <property type="entry name" value="YVTN repeat-like/Quinoprotein amine dehydrogenase"/>
    <property type="match status" value="1"/>
</dbReference>
<protein>
    <submittedName>
        <fullName evidence="1">Uncharacterized protein</fullName>
    </submittedName>
</protein>
<dbReference type="InterPro" id="IPR015943">
    <property type="entry name" value="WD40/YVTN_repeat-like_dom_sf"/>
</dbReference>
<comment type="caution">
    <text evidence="1">The sequence shown here is derived from an EMBL/GenBank/DDBJ whole genome shotgun (WGS) entry which is preliminary data.</text>
</comment>
<sequence>MAFDPVAGKELWRLDPGLGAGVSALAVQGRYLYGIVRTGRVFVIDLPKRKLIHQADISSVCTGFAALVTNRGAVYGVSDTNVFRFDPKTFALATVVADINGGWYSGSHITNDEDGYLYTMRGRNVVRIDDHPRP</sequence>
<dbReference type="SUPFAM" id="SSF50998">
    <property type="entry name" value="Quinoprotein alcohol dehydrogenase-like"/>
    <property type="match status" value="1"/>
</dbReference>
<gene>
    <name evidence="1" type="ORF">ABIA52_000564</name>
</gene>
<dbReference type="Proteomes" id="UP001620520">
    <property type="component" value="Unassembled WGS sequence"/>
</dbReference>
<dbReference type="InterPro" id="IPR011047">
    <property type="entry name" value="Quinoprotein_ADH-like_sf"/>
</dbReference>
<evidence type="ECO:0000313" key="1">
    <source>
        <dbReference type="EMBL" id="MFK4637675.1"/>
    </source>
</evidence>
<proteinExistence type="predicted"/>
<dbReference type="EMBL" id="JBIYEW010000003">
    <property type="protein sequence ID" value="MFK4637675.1"/>
    <property type="molecule type" value="Genomic_DNA"/>
</dbReference>
<dbReference type="RefSeq" id="WP_404593484.1">
    <property type="nucleotide sequence ID" value="NZ_JBIYEW010000003.1"/>
</dbReference>
<accession>A0ABW8N3R5</accession>
<reference evidence="1 2" key="1">
    <citation type="submission" date="2024-10" db="EMBL/GenBank/DDBJ databases">
        <title>Novel secondary metabolite-producing bacteria for plant disease control.</title>
        <authorList>
            <person name="Chevrette M."/>
        </authorList>
    </citation>
    <scope>NUCLEOTIDE SEQUENCE [LARGE SCALE GENOMIC DNA]</scope>
    <source>
        <strain evidence="1 2">J30 TE3557</strain>
    </source>
</reference>
<organism evidence="1 2">
    <name type="scientific">Paenarthrobacter histidinolovorans</name>
    <dbReference type="NCBI Taxonomy" id="43664"/>
    <lineage>
        <taxon>Bacteria</taxon>
        <taxon>Bacillati</taxon>
        <taxon>Actinomycetota</taxon>
        <taxon>Actinomycetes</taxon>
        <taxon>Micrococcales</taxon>
        <taxon>Micrococcaceae</taxon>
        <taxon>Paenarthrobacter</taxon>
    </lineage>
</organism>